<organism evidence="7">
    <name type="scientific">marine metagenome</name>
    <dbReference type="NCBI Taxonomy" id="408172"/>
    <lineage>
        <taxon>unclassified sequences</taxon>
        <taxon>metagenomes</taxon>
        <taxon>ecological metagenomes</taxon>
    </lineage>
</organism>
<evidence type="ECO:0000256" key="1">
    <source>
        <dbReference type="ARBA" id="ARBA00006540"/>
    </source>
</evidence>
<dbReference type="PANTHER" id="PTHR11229">
    <property type="entry name" value="50S RIBOSOMAL PROTEIN L3"/>
    <property type="match status" value="1"/>
</dbReference>
<dbReference type="InterPro" id="IPR000597">
    <property type="entry name" value="Ribosomal_uL3"/>
</dbReference>
<dbReference type="InterPro" id="IPR009000">
    <property type="entry name" value="Transl_B-barrel_sf"/>
</dbReference>
<sequence>MPGLIGKKVGMTRIFSEEGLQIPVTVIEAGPCPVVQVKSEDGDGYHAIQLGFGSKKAKRASQAEIGHSATAGLEAAPRLLREFSIEDGAEYEVGQELTVEQFEAGDRVKVTGRSKGRGFQGVVKRHGFAMRPASHGHPMSRIPGSMGPGTDPSRVIKGKKLPGRMGGTRTTIKNLQVVRVDEEKNLLFLKGGVPGARNGYVLVSK</sequence>
<dbReference type="Gene3D" id="2.40.30.10">
    <property type="entry name" value="Translation factors"/>
    <property type="match status" value="1"/>
</dbReference>
<evidence type="ECO:0000256" key="5">
    <source>
        <dbReference type="ARBA" id="ARBA00023274"/>
    </source>
</evidence>
<evidence type="ECO:0000313" key="7">
    <source>
        <dbReference type="EMBL" id="SUZ85388.1"/>
    </source>
</evidence>
<reference evidence="7" key="1">
    <citation type="submission" date="2018-05" db="EMBL/GenBank/DDBJ databases">
        <authorList>
            <person name="Lanie J.A."/>
            <person name="Ng W.-L."/>
            <person name="Kazmierczak K.M."/>
            <person name="Andrzejewski T.M."/>
            <person name="Davidsen T.M."/>
            <person name="Wayne K.J."/>
            <person name="Tettelin H."/>
            <person name="Glass J.I."/>
            <person name="Rusch D."/>
            <person name="Podicherti R."/>
            <person name="Tsui H.-C.T."/>
            <person name="Winkler M.E."/>
        </authorList>
    </citation>
    <scope>NUCLEOTIDE SEQUENCE</scope>
</reference>
<dbReference type="AlphaFoldDB" id="A0A381R3H8"/>
<dbReference type="FunFam" id="3.30.160.810:FF:000001">
    <property type="entry name" value="50S ribosomal protein L3"/>
    <property type="match status" value="1"/>
</dbReference>
<dbReference type="EMBL" id="UINC01001634">
    <property type="protein sequence ID" value="SUZ85388.1"/>
    <property type="molecule type" value="Genomic_DNA"/>
</dbReference>
<dbReference type="GO" id="GO:0019843">
    <property type="term" value="F:rRNA binding"/>
    <property type="evidence" value="ECO:0007669"/>
    <property type="project" value="UniProtKB-KW"/>
</dbReference>
<dbReference type="GO" id="GO:0022625">
    <property type="term" value="C:cytosolic large ribosomal subunit"/>
    <property type="evidence" value="ECO:0007669"/>
    <property type="project" value="TreeGrafter"/>
</dbReference>
<evidence type="ECO:0000256" key="4">
    <source>
        <dbReference type="ARBA" id="ARBA00022980"/>
    </source>
</evidence>
<dbReference type="Gene3D" id="3.30.160.810">
    <property type="match status" value="1"/>
</dbReference>
<gene>
    <name evidence="7" type="ORF">METZ01_LOCUS38242</name>
</gene>
<proteinExistence type="inferred from homology"/>
<feature type="region of interest" description="Disordered" evidence="6">
    <location>
        <begin position="131"/>
        <end position="154"/>
    </location>
</feature>
<dbReference type="HAMAP" id="MF_01325_B">
    <property type="entry name" value="Ribosomal_uL3_B"/>
    <property type="match status" value="1"/>
</dbReference>
<name>A0A381R3H8_9ZZZZ</name>
<comment type="similarity">
    <text evidence="1">Belongs to the universal ribosomal protein uL3 family.</text>
</comment>
<keyword evidence="5" id="KW-0687">Ribonucleoprotein</keyword>
<evidence type="ECO:0000256" key="3">
    <source>
        <dbReference type="ARBA" id="ARBA00022884"/>
    </source>
</evidence>
<dbReference type="GO" id="GO:0006412">
    <property type="term" value="P:translation"/>
    <property type="evidence" value="ECO:0007669"/>
    <property type="project" value="InterPro"/>
</dbReference>
<protein>
    <recommendedName>
        <fullName evidence="8">50S ribosomal protein L3</fullName>
    </recommendedName>
</protein>
<dbReference type="SUPFAM" id="SSF50447">
    <property type="entry name" value="Translation proteins"/>
    <property type="match status" value="1"/>
</dbReference>
<dbReference type="GO" id="GO:0003735">
    <property type="term" value="F:structural constituent of ribosome"/>
    <property type="evidence" value="ECO:0007669"/>
    <property type="project" value="InterPro"/>
</dbReference>
<dbReference type="Pfam" id="PF00297">
    <property type="entry name" value="Ribosomal_L3"/>
    <property type="match status" value="1"/>
</dbReference>
<evidence type="ECO:0000256" key="6">
    <source>
        <dbReference type="SAM" id="MobiDB-lite"/>
    </source>
</evidence>
<accession>A0A381R3H8</accession>
<evidence type="ECO:0008006" key="8">
    <source>
        <dbReference type="Google" id="ProtNLM"/>
    </source>
</evidence>
<keyword evidence="2" id="KW-0699">rRNA-binding</keyword>
<evidence type="ECO:0000256" key="2">
    <source>
        <dbReference type="ARBA" id="ARBA00022730"/>
    </source>
</evidence>
<dbReference type="NCBIfam" id="TIGR03625">
    <property type="entry name" value="L3_bact"/>
    <property type="match status" value="1"/>
</dbReference>
<keyword evidence="4" id="KW-0689">Ribosomal protein</keyword>
<dbReference type="PANTHER" id="PTHR11229:SF16">
    <property type="entry name" value="LARGE RIBOSOMAL SUBUNIT PROTEIN UL3C"/>
    <property type="match status" value="1"/>
</dbReference>
<keyword evidence="3" id="KW-0694">RNA-binding</keyword>
<dbReference type="InterPro" id="IPR019927">
    <property type="entry name" value="Ribosomal_uL3_bac/org-type"/>
</dbReference>
<dbReference type="FunFam" id="2.40.30.10:FF:000004">
    <property type="entry name" value="50S ribosomal protein L3"/>
    <property type="match status" value="1"/>
</dbReference>